<keyword evidence="12 16" id="KW-0472">Membrane</keyword>
<dbReference type="GO" id="GO:0008270">
    <property type="term" value="F:zinc ion binding"/>
    <property type="evidence" value="ECO:0007669"/>
    <property type="project" value="UniProtKB-KW"/>
</dbReference>
<dbReference type="Pfam" id="PF13639">
    <property type="entry name" value="zf-RING_2"/>
    <property type="match status" value="1"/>
</dbReference>
<feature type="region of interest" description="Disordered" evidence="15">
    <location>
        <begin position="168"/>
        <end position="247"/>
    </location>
</feature>
<evidence type="ECO:0000256" key="10">
    <source>
        <dbReference type="ARBA" id="ARBA00022833"/>
    </source>
</evidence>
<evidence type="ECO:0000313" key="19">
    <source>
        <dbReference type="EMBL" id="CAI8615485.1"/>
    </source>
</evidence>
<evidence type="ECO:0000256" key="9">
    <source>
        <dbReference type="ARBA" id="ARBA00022786"/>
    </source>
</evidence>
<protein>
    <recommendedName>
        <fullName evidence="4">RING-type E3 ubiquitin transferase</fullName>
        <ecNumber evidence="4">2.3.2.27</ecNumber>
    </recommendedName>
</protein>
<feature type="signal peptide" evidence="17">
    <location>
        <begin position="1"/>
        <end position="20"/>
    </location>
</feature>
<evidence type="ECO:0000256" key="16">
    <source>
        <dbReference type="SAM" id="Phobius"/>
    </source>
</evidence>
<comment type="pathway">
    <text evidence="3">Protein modification; protein ubiquitination.</text>
</comment>
<evidence type="ECO:0000256" key="17">
    <source>
        <dbReference type="SAM" id="SignalP"/>
    </source>
</evidence>
<organism evidence="19 20">
    <name type="scientific">Vicia faba</name>
    <name type="common">Broad bean</name>
    <name type="synonym">Faba vulgaris</name>
    <dbReference type="NCBI Taxonomy" id="3906"/>
    <lineage>
        <taxon>Eukaryota</taxon>
        <taxon>Viridiplantae</taxon>
        <taxon>Streptophyta</taxon>
        <taxon>Embryophyta</taxon>
        <taxon>Tracheophyta</taxon>
        <taxon>Spermatophyta</taxon>
        <taxon>Magnoliopsida</taxon>
        <taxon>eudicotyledons</taxon>
        <taxon>Gunneridae</taxon>
        <taxon>Pentapetalae</taxon>
        <taxon>rosids</taxon>
        <taxon>fabids</taxon>
        <taxon>Fabales</taxon>
        <taxon>Fabaceae</taxon>
        <taxon>Papilionoideae</taxon>
        <taxon>50 kb inversion clade</taxon>
        <taxon>NPAAA clade</taxon>
        <taxon>Hologalegina</taxon>
        <taxon>IRL clade</taxon>
        <taxon>Fabeae</taxon>
        <taxon>Vicia</taxon>
    </lineage>
</organism>
<evidence type="ECO:0000256" key="14">
    <source>
        <dbReference type="PROSITE-ProRule" id="PRU00175"/>
    </source>
</evidence>
<keyword evidence="17" id="KW-0732">Signal</keyword>
<dbReference type="FunFam" id="3.30.40.10:FF:000187">
    <property type="entry name" value="E3 ubiquitin-protein ligase ATL6"/>
    <property type="match status" value="1"/>
</dbReference>
<keyword evidence="9" id="KW-0833">Ubl conjugation pathway</keyword>
<feature type="domain" description="RING-type" evidence="18">
    <location>
        <begin position="117"/>
        <end position="159"/>
    </location>
</feature>
<evidence type="ECO:0000313" key="20">
    <source>
        <dbReference type="Proteomes" id="UP001157006"/>
    </source>
</evidence>
<comment type="similarity">
    <text evidence="13">Belongs to the RING-type zinc finger family. ATL subfamily.</text>
</comment>
<dbReference type="CDD" id="cd16461">
    <property type="entry name" value="RING-H2_EL5-like"/>
    <property type="match status" value="1"/>
</dbReference>
<comment type="catalytic activity">
    <reaction evidence="1">
        <text>S-ubiquitinyl-[E2 ubiquitin-conjugating enzyme]-L-cysteine + [acceptor protein]-L-lysine = [E2 ubiquitin-conjugating enzyme]-L-cysteine + N(6)-ubiquitinyl-[acceptor protein]-L-lysine.</text>
        <dbReference type="EC" id="2.3.2.27"/>
    </reaction>
</comment>
<evidence type="ECO:0000256" key="7">
    <source>
        <dbReference type="ARBA" id="ARBA00022723"/>
    </source>
</evidence>
<evidence type="ECO:0000256" key="12">
    <source>
        <dbReference type="ARBA" id="ARBA00023136"/>
    </source>
</evidence>
<keyword evidence="8 14" id="KW-0863">Zinc-finger</keyword>
<evidence type="ECO:0000256" key="11">
    <source>
        <dbReference type="ARBA" id="ARBA00022989"/>
    </source>
</evidence>
<dbReference type="GO" id="GO:0016567">
    <property type="term" value="P:protein ubiquitination"/>
    <property type="evidence" value="ECO:0007669"/>
    <property type="project" value="InterPro"/>
</dbReference>
<dbReference type="GO" id="GO:0016020">
    <property type="term" value="C:membrane"/>
    <property type="evidence" value="ECO:0007669"/>
    <property type="project" value="UniProtKB-SubCell"/>
</dbReference>
<keyword evidence="5" id="KW-0808">Transferase</keyword>
<dbReference type="Gene3D" id="3.30.40.10">
    <property type="entry name" value="Zinc/RING finger domain, C3HC4 (zinc finger)"/>
    <property type="match status" value="1"/>
</dbReference>
<evidence type="ECO:0000256" key="1">
    <source>
        <dbReference type="ARBA" id="ARBA00000900"/>
    </source>
</evidence>
<gene>
    <name evidence="19" type="ORF">VFH_V181200</name>
</gene>
<dbReference type="SMART" id="SM00184">
    <property type="entry name" value="RING"/>
    <property type="match status" value="1"/>
</dbReference>
<feature type="transmembrane region" description="Helical" evidence="16">
    <location>
        <begin position="42"/>
        <end position="62"/>
    </location>
</feature>
<evidence type="ECO:0000259" key="18">
    <source>
        <dbReference type="PROSITE" id="PS50089"/>
    </source>
</evidence>
<accession>A0AAV1AY93</accession>
<dbReference type="PANTHER" id="PTHR46913:SF1">
    <property type="entry name" value="RING-H2 FINGER PROTEIN ATL16"/>
    <property type="match status" value="1"/>
</dbReference>
<comment type="subcellular location">
    <subcellularLocation>
        <location evidence="2">Membrane</location>
        <topology evidence="2">Single-pass membrane protein</topology>
    </subcellularLocation>
</comment>
<dbReference type="InterPro" id="IPR013083">
    <property type="entry name" value="Znf_RING/FYVE/PHD"/>
</dbReference>
<evidence type="ECO:0000256" key="6">
    <source>
        <dbReference type="ARBA" id="ARBA00022692"/>
    </source>
</evidence>
<dbReference type="Proteomes" id="UP001157006">
    <property type="component" value="Chromosome 5"/>
</dbReference>
<feature type="compositionally biased region" description="Polar residues" evidence="15">
    <location>
        <begin position="172"/>
        <end position="196"/>
    </location>
</feature>
<keyword evidence="10" id="KW-0862">Zinc</keyword>
<feature type="region of interest" description="Disordered" evidence="15">
    <location>
        <begin position="280"/>
        <end position="300"/>
    </location>
</feature>
<dbReference type="GO" id="GO:0061630">
    <property type="term" value="F:ubiquitin protein ligase activity"/>
    <property type="evidence" value="ECO:0007669"/>
    <property type="project" value="UniProtKB-EC"/>
</dbReference>
<reference evidence="19 20" key="1">
    <citation type="submission" date="2023-01" db="EMBL/GenBank/DDBJ databases">
        <authorList>
            <person name="Kreplak J."/>
        </authorList>
    </citation>
    <scope>NUCLEOTIDE SEQUENCE [LARGE SCALE GENOMIC DNA]</scope>
</reference>
<evidence type="ECO:0000256" key="13">
    <source>
        <dbReference type="ARBA" id="ARBA00024209"/>
    </source>
</evidence>
<feature type="region of interest" description="Disordered" evidence="15">
    <location>
        <begin position="325"/>
        <end position="360"/>
    </location>
</feature>
<dbReference type="PROSITE" id="PS50089">
    <property type="entry name" value="ZF_RING_2"/>
    <property type="match status" value="1"/>
</dbReference>
<proteinExistence type="inferred from homology"/>
<evidence type="ECO:0000256" key="8">
    <source>
        <dbReference type="ARBA" id="ARBA00022771"/>
    </source>
</evidence>
<evidence type="ECO:0000256" key="15">
    <source>
        <dbReference type="SAM" id="MobiDB-lite"/>
    </source>
</evidence>
<keyword evidence="11 16" id="KW-1133">Transmembrane helix</keyword>
<keyword evidence="6 16" id="KW-0812">Transmembrane</keyword>
<name>A0AAV1AY93_VICFA</name>
<dbReference type="SUPFAM" id="SSF57850">
    <property type="entry name" value="RING/U-box"/>
    <property type="match status" value="1"/>
</dbReference>
<keyword evidence="7" id="KW-0479">Metal-binding</keyword>
<dbReference type="AlphaFoldDB" id="A0AAV1AY93"/>
<evidence type="ECO:0000256" key="4">
    <source>
        <dbReference type="ARBA" id="ARBA00012483"/>
    </source>
</evidence>
<evidence type="ECO:0000256" key="2">
    <source>
        <dbReference type="ARBA" id="ARBA00004167"/>
    </source>
</evidence>
<dbReference type="EC" id="2.3.2.27" evidence="4"/>
<evidence type="ECO:0000256" key="3">
    <source>
        <dbReference type="ARBA" id="ARBA00004906"/>
    </source>
</evidence>
<dbReference type="InterPro" id="IPR001841">
    <property type="entry name" value="Znf_RING"/>
</dbReference>
<keyword evidence="20" id="KW-1185">Reference proteome</keyword>
<feature type="chain" id="PRO_5043942556" description="RING-type E3 ubiquitin transferase" evidence="17">
    <location>
        <begin position="21"/>
        <end position="360"/>
    </location>
</feature>
<evidence type="ECO:0000256" key="5">
    <source>
        <dbReference type="ARBA" id="ARBA00022679"/>
    </source>
</evidence>
<sequence length="360" mass="40058">MKNDSLLFILLLLSAAKAQAQPRNQTNDLTDPNFNQFNPSFAIIIVILVAALFLMGFFSIYIRRCSDSSPSNTGLPIINGRLGITSRGLDSSVIETFPVLQYSEVKIHKIGKEVLECAVCLSEFEDTETLRLIPKCDHVFHTDCIDEWLSLHTTCPVCRANLVPEPADSVHANPNPNPESQQQDIEAQNDTAQTPNAEPDSVLVSPEVISLEKTLKRNRTRGSQSNRARRFPKSHSTGHSLIQPGENTDRFTLKLPFAVRKELMNRQLQRTSSLIVLPRESSSRHGYRTGEGSSKGKSSRWVDRSLKSDRWVFTRAPSFLARALSFRSPRPKVNNSDDDEGTSSATAPIMPSSAVDSARR</sequence>
<dbReference type="EMBL" id="OX451740">
    <property type="protein sequence ID" value="CAI8615485.1"/>
    <property type="molecule type" value="Genomic_DNA"/>
</dbReference>
<dbReference type="PANTHER" id="PTHR46913">
    <property type="entry name" value="RING-H2 FINGER PROTEIN ATL16"/>
    <property type="match status" value="1"/>
</dbReference>
<dbReference type="InterPro" id="IPR044600">
    <property type="entry name" value="ATL1/ATL16-like"/>
</dbReference>